<reference evidence="1 2" key="1">
    <citation type="submission" date="2016-11" db="EMBL/GenBank/DDBJ databases">
        <title>The macronuclear genome of Stentor coeruleus: a giant cell with tiny introns.</title>
        <authorList>
            <person name="Slabodnick M."/>
            <person name="Ruby J.G."/>
            <person name="Reiff S.B."/>
            <person name="Swart E.C."/>
            <person name="Gosai S."/>
            <person name="Prabakaran S."/>
            <person name="Witkowska E."/>
            <person name="Larue G.E."/>
            <person name="Fisher S."/>
            <person name="Freeman R.M."/>
            <person name="Gunawardena J."/>
            <person name="Chu W."/>
            <person name="Stover N.A."/>
            <person name="Gregory B.D."/>
            <person name="Nowacki M."/>
            <person name="Derisi J."/>
            <person name="Roy S.W."/>
            <person name="Marshall W.F."/>
            <person name="Sood P."/>
        </authorList>
    </citation>
    <scope>NUCLEOTIDE SEQUENCE [LARGE SCALE GENOMIC DNA]</scope>
    <source>
        <strain evidence="1">WM001</strain>
    </source>
</reference>
<evidence type="ECO:0000313" key="1">
    <source>
        <dbReference type="EMBL" id="OMJ92444.1"/>
    </source>
</evidence>
<gene>
    <name evidence="1" type="ORF">SteCoe_4781</name>
</gene>
<proteinExistence type="predicted"/>
<keyword evidence="2" id="KW-1185">Reference proteome</keyword>
<dbReference type="Proteomes" id="UP000187209">
    <property type="component" value="Unassembled WGS sequence"/>
</dbReference>
<sequence>MSYSKLSTKSVSKNFVSQKSCHKKDFIISGEFISGKSDVSLDFSSSIGDKESLDGKEIGNRELNLMAELEALDASVIPNDSNSVSMIKALNVEDFKEEGKRDEQLVKQRPLILENSQIKHKWWCHNCIALEDRSKTNCEII</sequence>
<accession>A0A1R2CTV1</accession>
<comment type="caution">
    <text evidence="1">The sequence shown here is derived from an EMBL/GenBank/DDBJ whole genome shotgun (WGS) entry which is preliminary data.</text>
</comment>
<evidence type="ECO:0000313" key="2">
    <source>
        <dbReference type="Proteomes" id="UP000187209"/>
    </source>
</evidence>
<dbReference type="AlphaFoldDB" id="A0A1R2CTV1"/>
<organism evidence="1 2">
    <name type="scientific">Stentor coeruleus</name>
    <dbReference type="NCBI Taxonomy" id="5963"/>
    <lineage>
        <taxon>Eukaryota</taxon>
        <taxon>Sar</taxon>
        <taxon>Alveolata</taxon>
        <taxon>Ciliophora</taxon>
        <taxon>Postciliodesmatophora</taxon>
        <taxon>Heterotrichea</taxon>
        <taxon>Heterotrichida</taxon>
        <taxon>Stentoridae</taxon>
        <taxon>Stentor</taxon>
    </lineage>
</organism>
<dbReference type="EMBL" id="MPUH01000061">
    <property type="protein sequence ID" value="OMJ92444.1"/>
    <property type="molecule type" value="Genomic_DNA"/>
</dbReference>
<protein>
    <submittedName>
        <fullName evidence="1">Uncharacterized protein</fullName>
    </submittedName>
</protein>
<name>A0A1R2CTV1_9CILI</name>